<proteinExistence type="predicted"/>
<protein>
    <submittedName>
        <fullName evidence="1">Uncharacterized protein</fullName>
    </submittedName>
</protein>
<gene>
    <name evidence="1" type="ORF">SDC9_205282</name>
</gene>
<comment type="caution">
    <text evidence="1">The sequence shown here is derived from an EMBL/GenBank/DDBJ whole genome shotgun (WGS) entry which is preliminary data.</text>
</comment>
<evidence type="ECO:0000313" key="1">
    <source>
        <dbReference type="EMBL" id="MPN57588.1"/>
    </source>
</evidence>
<organism evidence="1">
    <name type="scientific">bioreactor metagenome</name>
    <dbReference type="NCBI Taxonomy" id="1076179"/>
    <lineage>
        <taxon>unclassified sequences</taxon>
        <taxon>metagenomes</taxon>
        <taxon>ecological metagenomes</taxon>
    </lineage>
</organism>
<accession>A0A645J1N1</accession>
<sequence length="74" mass="8064">MHAVTLEIMIRTGWAINWDFMEVGPAQTTDLGIGIGEQAALQQGIVSKIDARDDVSGMKSHLLIFGEKIVRIAV</sequence>
<dbReference type="EMBL" id="VSSQ01129277">
    <property type="protein sequence ID" value="MPN57588.1"/>
    <property type="molecule type" value="Genomic_DNA"/>
</dbReference>
<reference evidence="1" key="1">
    <citation type="submission" date="2019-08" db="EMBL/GenBank/DDBJ databases">
        <authorList>
            <person name="Kucharzyk K."/>
            <person name="Murdoch R.W."/>
            <person name="Higgins S."/>
            <person name="Loffler F."/>
        </authorList>
    </citation>
    <scope>NUCLEOTIDE SEQUENCE</scope>
</reference>
<dbReference type="AlphaFoldDB" id="A0A645J1N1"/>
<name>A0A645J1N1_9ZZZZ</name>